<reference evidence="2" key="1">
    <citation type="submission" date="2014-09" db="EMBL/GenBank/DDBJ databases">
        <authorList>
            <person name="Mudge J."/>
            <person name="Ramaraj T."/>
            <person name="Lindquist I.E."/>
            <person name="Bharti A.K."/>
            <person name="Sundararajan A."/>
            <person name="Cameron C.T."/>
            <person name="Woodward J.E."/>
            <person name="May G.D."/>
            <person name="Brubaker C."/>
            <person name="Broadhvest J."/>
            <person name="Wilkins T.A."/>
        </authorList>
    </citation>
    <scope>NUCLEOTIDE SEQUENCE</scope>
    <source>
        <strain evidence="2">cv. AKA8401</strain>
    </source>
</reference>
<accession>A0A0B0PH83</accession>
<organism evidence="1 2">
    <name type="scientific">Gossypium arboreum</name>
    <name type="common">Tree cotton</name>
    <name type="synonym">Gossypium nanking</name>
    <dbReference type="NCBI Taxonomy" id="29729"/>
    <lineage>
        <taxon>Eukaryota</taxon>
        <taxon>Viridiplantae</taxon>
        <taxon>Streptophyta</taxon>
        <taxon>Embryophyta</taxon>
        <taxon>Tracheophyta</taxon>
        <taxon>Spermatophyta</taxon>
        <taxon>Magnoliopsida</taxon>
        <taxon>eudicotyledons</taxon>
        <taxon>Gunneridae</taxon>
        <taxon>Pentapetalae</taxon>
        <taxon>rosids</taxon>
        <taxon>malvids</taxon>
        <taxon>Malvales</taxon>
        <taxon>Malvaceae</taxon>
        <taxon>Malvoideae</taxon>
        <taxon>Gossypium</taxon>
    </lineage>
</organism>
<protein>
    <submittedName>
        <fullName evidence="1">Uncharacterized protein</fullName>
    </submittedName>
</protein>
<proteinExistence type="predicted"/>
<gene>
    <name evidence="1" type="ORF">F383_00752</name>
</gene>
<evidence type="ECO:0000313" key="1">
    <source>
        <dbReference type="EMBL" id="KHG25813.1"/>
    </source>
</evidence>
<evidence type="ECO:0000313" key="2">
    <source>
        <dbReference type="Proteomes" id="UP000032142"/>
    </source>
</evidence>
<dbReference type="EMBL" id="KN433910">
    <property type="protein sequence ID" value="KHG25813.1"/>
    <property type="molecule type" value="Genomic_DNA"/>
</dbReference>
<name>A0A0B0PH83_GOSAR</name>
<dbReference type="AlphaFoldDB" id="A0A0B0PH83"/>
<keyword evidence="2" id="KW-1185">Reference proteome</keyword>
<dbReference type="Proteomes" id="UP000032142">
    <property type="component" value="Unassembled WGS sequence"/>
</dbReference>
<sequence length="59" mass="7165">MRKMSMSCVMSWYRFIQLARVGDLQRFYHTIKLSCWVNERKPLSLWHVQGLSHFVYVSL</sequence>